<evidence type="ECO:0000259" key="1">
    <source>
        <dbReference type="Pfam" id="PF01979"/>
    </source>
</evidence>
<dbReference type="SUPFAM" id="SSF51556">
    <property type="entry name" value="Metallo-dependent hydrolases"/>
    <property type="match status" value="1"/>
</dbReference>
<proteinExistence type="predicted"/>
<gene>
    <name evidence="2" type="ORF">KIH74_05950</name>
</gene>
<dbReference type="InterPro" id="IPR011059">
    <property type="entry name" value="Metal-dep_hydrolase_composite"/>
</dbReference>
<organism evidence="2 3">
    <name type="scientific">Kineosporia corallincola</name>
    <dbReference type="NCBI Taxonomy" id="2835133"/>
    <lineage>
        <taxon>Bacteria</taxon>
        <taxon>Bacillati</taxon>
        <taxon>Actinomycetota</taxon>
        <taxon>Actinomycetes</taxon>
        <taxon>Kineosporiales</taxon>
        <taxon>Kineosporiaceae</taxon>
        <taxon>Kineosporia</taxon>
    </lineage>
</organism>
<dbReference type="InterPro" id="IPR051781">
    <property type="entry name" value="Metallo-dep_Hydrolase"/>
</dbReference>
<evidence type="ECO:0000313" key="2">
    <source>
        <dbReference type="EMBL" id="MBT0768458.1"/>
    </source>
</evidence>
<dbReference type="RefSeq" id="WP_214154752.1">
    <property type="nucleotide sequence ID" value="NZ_JAHBAY010000002.1"/>
</dbReference>
<dbReference type="SUPFAM" id="SSF51338">
    <property type="entry name" value="Composite domain of metallo-dependent hydrolases"/>
    <property type="match status" value="1"/>
</dbReference>
<dbReference type="InterPro" id="IPR032466">
    <property type="entry name" value="Metal_Hydrolase"/>
</dbReference>
<dbReference type="InterPro" id="IPR006680">
    <property type="entry name" value="Amidohydro-rel"/>
</dbReference>
<accession>A0ABS5TC89</accession>
<comment type="caution">
    <text evidence="2">The sequence shown here is derived from an EMBL/GenBank/DDBJ whole genome shotgun (WGS) entry which is preliminary data.</text>
</comment>
<protein>
    <submittedName>
        <fullName evidence="2">Amidohydrolase family protein</fullName>
    </submittedName>
</protein>
<reference evidence="2 3" key="1">
    <citation type="submission" date="2021-05" db="EMBL/GenBank/DDBJ databases">
        <title>Kineosporia and Streptomyces sp. nov. two new marine actinobacteria isolated from Coral.</title>
        <authorList>
            <person name="Buangrab K."/>
            <person name="Sutthacheep M."/>
            <person name="Yeemin T."/>
            <person name="Harunari E."/>
            <person name="Igarashi Y."/>
            <person name="Kanchanasin P."/>
            <person name="Tanasupawat S."/>
            <person name="Phongsopitanun W."/>
        </authorList>
    </citation>
    <scope>NUCLEOTIDE SEQUENCE [LARGE SCALE GENOMIC DNA]</scope>
    <source>
        <strain evidence="2 3">J2-2</strain>
    </source>
</reference>
<evidence type="ECO:0000313" key="3">
    <source>
        <dbReference type="Proteomes" id="UP001197247"/>
    </source>
</evidence>
<dbReference type="Gene3D" id="2.30.40.10">
    <property type="entry name" value="Urease, subunit C, domain 1"/>
    <property type="match status" value="1"/>
</dbReference>
<keyword evidence="3" id="KW-1185">Reference proteome</keyword>
<dbReference type="Pfam" id="PF01979">
    <property type="entry name" value="Amidohydro_1"/>
    <property type="match status" value="1"/>
</dbReference>
<dbReference type="PANTHER" id="PTHR43135">
    <property type="entry name" value="ALPHA-D-RIBOSE 1-METHYLPHOSPHONATE 5-TRIPHOSPHATE DIPHOSPHATASE"/>
    <property type="match status" value="1"/>
</dbReference>
<name>A0ABS5TC89_9ACTN</name>
<dbReference type="InterPro" id="IPR057744">
    <property type="entry name" value="OTAase-like"/>
</dbReference>
<feature type="domain" description="Amidohydrolase-related" evidence="1">
    <location>
        <begin position="55"/>
        <end position="402"/>
    </location>
</feature>
<dbReference type="EMBL" id="JAHBAY010000002">
    <property type="protein sequence ID" value="MBT0768458.1"/>
    <property type="molecule type" value="Genomic_DNA"/>
</dbReference>
<dbReference type="Proteomes" id="UP001197247">
    <property type="component" value="Unassembled WGS sequence"/>
</dbReference>
<dbReference type="PANTHER" id="PTHR43135:SF3">
    <property type="entry name" value="ALPHA-D-RIBOSE 1-METHYLPHOSPHONATE 5-TRIPHOSPHATE DIPHOSPHATASE"/>
    <property type="match status" value="1"/>
</dbReference>
<sequence>MLTDSRPAAGHLTGLPVWDGTRDLGPADVSWSADGTLTAVAPVAPATAAAGTGLTVIPGLIDTHVHLVGNASAARADFLGWPLVTRPEERTLHGLAQAQRALRGGVTTVRDLSADDIQFSLRRALEQDVVTGPRVLAFGMVSMTGGHGDLFTPAAVRERPPVADGPDACRALVRHWARSGADGIKIATSGGVLSVGDKHSWRNHTPAEIAAIVDEAHALGLRVAAHAHTAEGVRVALEHGADSIEHGTLITAGQAERAAAAGVTLAPTLLINDRIAAGTGVTPEQQHKAAELVGRRDAALRAAEEAGLEIVLGTDANGYHVRFGDQMDEVRAMAGLFGWSAGRALEAATSRAASAVGLDGVTGSLRAGLCADLLVVRGRPAHDLADLRPENLVAVVSRGRVVAGQLPSS</sequence>
<dbReference type="CDD" id="cd01299">
    <property type="entry name" value="Met_dep_hydrolase_A"/>
    <property type="match status" value="1"/>
</dbReference>
<dbReference type="Gene3D" id="3.20.20.140">
    <property type="entry name" value="Metal-dependent hydrolases"/>
    <property type="match status" value="1"/>
</dbReference>